<evidence type="ECO:0000313" key="2">
    <source>
        <dbReference type="Proteomes" id="UP000824074"/>
    </source>
</evidence>
<dbReference type="AlphaFoldDB" id="A0A9D1IQ50"/>
<comment type="caution">
    <text evidence="1">The sequence shown here is derived from an EMBL/GenBank/DDBJ whole genome shotgun (WGS) entry which is preliminary data.</text>
</comment>
<dbReference type="Proteomes" id="UP000824074">
    <property type="component" value="Unassembled WGS sequence"/>
</dbReference>
<gene>
    <name evidence="1" type="ORF">IAB68_02285</name>
</gene>
<organism evidence="1 2">
    <name type="scientific">Candidatus Aphodocola excrementigallinarum</name>
    <dbReference type="NCBI Taxonomy" id="2840670"/>
    <lineage>
        <taxon>Bacteria</taxon>
        <taxon>Bacillati</taxon>
        <taxon>Bacillota</taxon>
        <taxon>Bacilli</taxon>
        <taxon>Candidatus Aphodocola</taxon>
    </lineage>
</organism>
<name>A0A9D1IQ50_9FIRM</name>
<reference evidence="1" key="2">
    <citation type="journal article" date="2021" name="PeerJ">
        <title>Extensive microbial diversity within the chicken gut microbiome revealed by metagenomics and culture.</title>
        <authorList>
            <person name="Gilroy R."/>
            <person name="Ravi A."/>
            <person name="Getino M."/>
            <person name="Pursley I."/>
            <person name="Horton D.L."/>
            <person name="Alikhan N.F."/>
            <person name="Baker D."/>
            <person name="Gharbi K."/>
            <person name="Hall N."/>
            <person name="Watson M."/>
            <person name="Adriaenssens E.M."/>
            <person name="Foster-Nyarko E."/>
            <person name="Jarju S."/>
            <person name="Secka A."/>
            <person name="Antonio M."/>
            <person name="Oren A."/>
            <person name="Chaudhuri R.R."/>
            <person name="La Ragione R."/>
            <person name="Hildebrand F."/>
            <person name="Pallen M.J."/>
        </authorList>
    </citation>
    <scope>NUCLEOTIDE SEQUENCE</scope>
    <source>
        <strain evidence="1">CHK193-30670</strain>
    </source>
</reference>
<accession>A0A9D1IQ50</accession>
<protein>
    <submittedName>
        <fullName evidence="1">Uncharacterized protein</fullName>
    </submittedName>
</protein>
<proteinExistence type="predicted"/>
<dbReference type="EMBL" id="DVMT01000024">
    <property type="protein sequence ID" value="HIU40114.1"/>
    <property type="molecule type" value="Genomic_DNA"/>
</dbReference>
<evidence type="ECO:0000313" key="1">
    <source>
        <dbReference type="EMBL" id="HIU40114.1"/>
    </source>
</evidence>
<sequence length="61" mass="7218">MYKDDNYEDLIDNAINEAIANLAMEGFVITDGERKKLKEEFLYNYNIKILSMKKRGNKNDR</sequence>
<reference evidence="1" key="1">
    <citation type="submission" date="2020-10" db="EMBL/GenBank/DDBJ databases">
        <authorList>
            <person name="Gilroy R."/>
        </authorList>
    </citation>
    <scope>NUCLEOTIDE SEQUENCE</scope>
    <source>
        <strain evidence="1">CHK193-30670</strain>
    </source>
</reference>